<dbReference type="EMBL" id="CADEAL010003975">
    <property type="protein sequence ID" value="CAB1448351.1"/>
    <property type="molecule type" value="Genomic_DNA"/>
</dbReference>
<dbReference type="SMART" id="SM00698">
    <property type="entry name" value="MORN"/>
    <property type="match status" value="9"/>
</dbReference>
<reference evidence="10" key="1">
    <citation type="submission" date="2020-03" db="EMBL/GenBank/DDBJ databases">
        <authorList>
            <person name="Weist P."/>
        </authorList>
    </citation>
    <scope>NUCLEOTIDE SEQUENCE</scope>
</reference>
<keyword evidence="7" id="KW-0206">Cytoskeleton</keyword>
<evidence type="ECO:0008006" key="12">
    <source>
        <dbReference type="Google" id="ProtNLM"/>
    </source>
</evidence>
<feature type="compositionally biased region" description="Polar residues" evidence="9">
    <location>
        <begin position="582"/>
        <end position="591"/>
    </location>
</feature>
<evidence type="ECO:0000256" key="8">
    <source>
        <dbReference type="ARBA" id="ARBA00023273"/>
    </source>
</evidence>
<dbReference type="AlphaFoldDB" id="A0A9N7VF56"/>
<feature type="region of interest" description="Disordered" evidence="9">
    <location>
        <begin position="535"/>
        <end position="615"/>
    </location>
</feature>
<evidence type="ECO:0000256" key="3">
    <source>
        <dbReference type="ARBA" id="ARBA00022490"/>
    </source>
</evidence>
<keyword evidence="11" id="KW-1185">Reference proteome</keyword>
<keyword evidence="6" id="KW-0969">Cilium</keyword>
<comment type="caution">
    <text evidence="10">The sequence shown here is derived from an EMBL/GenBank/DDBJ whole genome shotgun (WGS) entry which is preliminary data.</text>
</comment>
<sequence>MRGRPGKDSVMGNGVACFEGGHMYKGMFAKGLMDGPGVFTWAGGLKYEGEFVCNKPMGQGTYTWPDGGSYKGEVYDGVRHGTGTYECAKSAVTYTGQWDQGKRHGKGEVFYDQSKTSWYNGDWVKNSREGFGVRCYPSGDIYSGEWRNNLRHGQGTMRWLQLGQEYSGMWQDGVQQGRGTHIWMLRRTDGSQYAQNNRYTGDFVQGQRHGRGTFFYAGGAFYEGEMKNDKKHGKGKFTSKDGRVFEGEFVDDQMITNELKGALPPTGLDPSVLVAEMALNIESLLNDIPEKKRDTERMQVEFVVLRQDAELRSIYSFYRSLGQSSSPDESFLLCRLQLWRLLKDCNIHHHGISLTEIDNLMKEDSPAQIHSPYTPMSLTRLLSCLVLVAHHIYNKDMESQKYLLASCFSKLMTDDILPNAKNVKGLLFGRPHLSAASLNYTSRCWDVYQAHCRVQAPPRVDQTMTCRHLLWMFKDLGLLGIHLTPVRLLDIIMAESQNPSCLSSYLNLELQITFLEFFEVLLSIADIKCLWFSEKPPEESSPPSRADEETSDLPEAEDSEKIGPTSSSAHLKEDSIKAAESSPAQDVIESQQDVKTKVCEEPQSPVHREDEMETNDQTIHQFFQTVFLSCI</sequence>
<dbReference type="Pfam" id="PF02493">
    <property type="entry name" value="MORN"/>
    <property type="match status" value="9"/>
</dbReference>
<dbReference type="Proteomes" id="UP001153269">
    <property type="component" value="Unassembled WGS sequence"/>
</dbReference>
<evidence type="ECO:0000256" key="4">
    <source>
        <dbReference type="ARBA" id="ARBA00022737"/>
    </source>
</evidence>
<evidence type="ECO:0000313" key="11">
    <source>
        <dbReference type="Proteomes" id="UP001153269"/>
    </source>
</evidence>
<proteinExistence type="predicted"/>
<evidence type="ECO:0000313" key="10">
    <source>
        <dbReference type="EMBL" id="CAB1448351.1"/>
    </source>
</evidence>
<feature type="compositionally biased region" description="Acidic residues" evidence="9">
    <location>
        <begin position="549"/>
        <end position="558"/>
    </location>
</feature>
<keyword evidence="8" id="KW-0966">Cell projection</keyword>
<evidence type="ECO:0000256" key="9">
    <source>
        <dbReference type="SAM" id="MobiDB-lite"/>
    </source>
</evidence>
<gene>
    <name evidence="10" type="ORF">PLEPLA_LOCUS36004</name>
</gene>
<dbReference type="PANTHER" id="PTHR46613">
    <property type="entry name" value="RADIAL SPOKE HEAD 10 HOMOLOG B-RELATED"/>
    <property type="match status" value="1"/>
</dbReference>
<dbReference type="GO" id="GO:0005930">
    <property type="term" value="C:axoneme"/>
    <property type="evidence" value="ECO:0007669"/>
    <property type="project" value="UniProtKB-SubCell"/>
</dbReference>
<dbReference type="Gene3D" id="2.20.110.10">
    <property type="entry name" value="Histone H3 K4-specific methyltransferase SET7/9 N-terminal domain"/>
    <property type="match status" value="5"/>
</dbReference>
<evidence type="ECO:0000256" key="7">
    <source>
        <dbReference type="ARBA" id="ARBA00023212"/>
    </source>
</evidence>
<evidence type="ECO:0000256" key="6">
    <source>
        <dbReference type="ARBA" id="ARBA00023069"/>
    </source>
</evidence>
<evidence type="ECO:0000256" key="1">
    <source>
        <dbReference type="ARBA" id="ARBA00004230"/>
    </source>
</evidence>
<dbReference type="InterPro" id="IPR003409">
    <property type="entry name" value="MORN"/>
</dbReference>
<dbReference type="SUPFAM" id="SSF82185">
    <property type="entry name" value="Histone H3 K4-specific methyltransferase SET7/9 N-terminal domain"/>
    <property type="match status" value="2"/>
</dbReference>
<feature type="compositionally biased region" description="Basic and acidic residues" evidence="9">
    <location>
        <begin position="592"/>
        <end position="610"/>
    </location>
</feature>
<evidence type="ECO:0000256" key="5">
    <source>
        <dbReference type="ARBA" id="ARBA00022846"/>
    </source>
</evidence>
<organism evidence="10 11">
    <name type="scientific">Pleuronectes platessa</name>
    <name type="common">European plaice</name>
    <dbReference type="NCBI Taxonomy" id="8262"/>
    <lineage>
        <taxon>Eukaryota</taxon>
        <taxon>Metazoa</taxon>
        <taxon>Chordata</taxon>
        <taxon>Craniata</taxon>
        <taxon>Vertebrata</taxon>
        <taxon>Euteleostomi</taxon>
        <taxon>Actinopterygii</taxon>
        <taxon>Neopterygii</taxon>
        <taxon>Teleostei</taxon>
        <taxon>Neoteleostei</taxon>
        <taxon>Acanthomorphata</taxon>
        <taxon>Carangaria</taxon>
        <taxon>Pleuronectiformes</taxon>
        <taxon>Pleuronectoidei</taxon>
        <taxon>Pleuronectidae</taxon>
        <taxon>Pleuronectes</taxon>
    </lineage>
</organism>
<dbReference type="PANTHER" id="PTHR46613:SF1">
    <property type="entry name" value="RADIAL SPOKE HEAD 10 HOMOLOG B-RELATED"/>
    <property type="match status" value="1"/>
</dbReference>
<name>A0A9N7VF56_PLEPL</name>
<keyword evidence="5" id="KW-0282">Flagellum</keyword>
<dbReference type="GO" id="GO:0031514">
    <property type="term" value="C:motile cilium"/>
    <property type="evidence" value="ECO:0007669"/>
    <property type="project" value="UniProtKB-SubCell"/>
</dbReference>
<keyword evidence="3" id="KW-0963">Cytoplasm</keyword>
<evidence type="ECO:0000256" key="2">
    <source>
        <dbReference type="ARBA" id="ARBA00004430"/>
    </source>
</evidence>
<protein>
    <recommendedName>
        <fullName evidence="12">Radial spoke head 10 homolog B2</fullName>
    </recommendedName>
</protein>
<keyword evidence="4" id="KW-0677">Repeat</keyword>
<accession>A0A9N7VF56</accession>
<comment type="subcellular location">
    <subcellularLocation>
        <location evidence="1">Cell projection</location>
        <location evidence="1">Cilium</location>
        <location evidence="1">Flagellum</location>
    </subcellularLocation>
    <subcellularLocation>
        <location evidence="2">Cytoplasm</location>
        <location evidence="2">Cytoskeleton</location>
        <location evidence="2">Cilium axoneme</location>
    </subcellularLocation>
</comment>